<feature type="coiled-coil region" evidence="1">
    <location>
        <begin position="3"/>
        <end position="37"/>
    </location>
</feature>
<reference evidence="4" key="1">
    <citation type="journal article" date="2012" name="Nat. Genet.">
        <title>Lifestyle transitions in plant pathogenic Colletotrichum fungi deciphered by genome and transcriptome analyses.</title>
        <authorList>
            <person name="O'Connell R.J."/>
            <person name="Thon M.R."/>
            <person name="Hacquard S."/>
            <person name="Amyotte S.G."/>
            <person name="Kleemann J."/>
            <person name="Torres M.F."/>
            <person name="Damm U."/>
            <person name="Buiate E.A."/>
            <person name="Epstein L."/>
            <person name="Alkan N."/>
            <person name="Altmueller J."/>
            <person name="Alvarado-Balderrama L."/>
            <person name="Bauser C.A."/>
            <person name="Becker C."/>
            <person name="Birren B.W."/>
            <person name="Chen Z."/>
            <person name="Choi J."/>
            <person name="Crouch J.A."/>
            <person name="Duvick J.P."/>
            <person name="Farman M.A."/>
            <person name="Gan P."/>
            <person name="Heiman D."/>
            <person name="Henrissat B."/>
            <person name="Howard R.J."/>
            <person name="Kabbage M."/>
            <person name="Koch C."/>
            <person name="Kracher B."/>
            <person name="Kubo Y."/>
            <person name="Law A.D."/>
            <person name="Lebrun M.-H."/>
            <person name="Lee Y.-H."/>
            <person name="Miyara I."/>
            <person name="Moore N."/>
            <person name="Neumann U."/>
            <person name="Nordstroem K."/>
            <person name="Panaccione D.G."/>
            <person name="Panstruga R."/>
            <person name="Place M."/>
            <person name="Proctor R.H."/>
            <person name="Prusky D."/>
            <person name="Rech G."/>
            <person name="Reinhardt R."/>
            <person name="Rollins J.A."/>
            <person name="Rounsley S."/>
            <person name="Schardl C.L."/>
            <person name="Schwartz D.C."/>
            <person name="Shenoy N."/>
            <person name="Shirasu K."/>
            <person name="Sikhakolli U.R."/>
            <person name="Stueber K."/>
            <person name="Sukno S.A."/>
            <person name="Sweigard J.A."/>
            <person name="Takano Y."/>
            <person name="Takahara H."/>
            <person name="Trail F."/>
            <person name="van der Does H.C."/>
            <person name="Voll L.M."/>
            <person name="Will I."/>
            <person name="Young S."/>
            <person name="Zeng Q."/>
            <person name="Zhang J."/>
            <person name="Zhou S."/>
            <person name="Dickman M.B."/>
            <person name="Schulze-Lefert P."/>
            <person name="Ver Loren van Themaat E."/>
            <person name="Ma L.-J."/>
            <person name="Vaillancourt L.J."/>
        </authorList>
    </citation>
    <scope>NUCLEOTIDE SEQUENCE [LARGE SCALE GENOMIC DNA]</scope>
    <source>
        <strain evidence="4">IMI 349063</strain>
    </source>
</reference>
<accession>H1VVX1</accession>
<evidence type="ECO:0000313" key="4">
    <source>
        <dbReference type="Proteomes" id="UP000007174"/>
    </source>
</evidence>
<dbReference type="EMBL" id="CACQ02006861">
    <property type="protein sequence ID" value="CCF44382.1"/>
    <property type="molecule type" value="Genomic_DNA"/>
</dbReference>
<sequence length="139" mass="15368">MSVQRLNAQQREWDEKEEKAGEELLKLHEELARLQSLMATAAGRLARIRKTRKLVRDRQAETFRRGMKEIDESDALESALGAHERGVVEELQFMGVSNDVDWSSFGLGDDFSGLGPLVVEEESGGRDIPEAVAGRAGGS</sequence>
<dbReference type="HOGENOM" id="CLU_096858_0_0_1"/>
<feature type="region of interest" description="Disordered" evidence="2">
    <location>
        <begin position="119"/>
        <end position="139"/>
    </location>
</feature>
<name>H1VVX1_COLHI</name>
<evidence type="ECO:0000256" key="2">
    <source>
        <dbReference type="SAM" id="MobiDB-lite"/>
    </source>
</evidence>
<protein>
    <submittedName>
        <fullName evidence="3">Uncharacterized protein</fullName>
    </submittedName>
</protein>
<dbReference type="Proteomes" id="UP000007174">
    <property type="component" value="Unassembled WGS sequence"/>
</dbReference>
<evidence type="ECO:0000256" key="1">
    <source>
        <dbReference type="SAM" id="Coils"/>
    </source>
</evidence>
<proteinExistence type="predicted"/>
<dbReference type="AlphaFoldDB" id="H1VVX1"/>
<organism evidence="3 4">
    <name type="scientific">Colletotrichum higginsianum (strain IMI 349063)</name>
    <name type="common">Crucifer anthracnose fungus</name>
    <dbReference type="NCBI Taxonomy" id="759273"/>
    <lineage>
        <taxon>Eukaryota</taxon>
        <taxon>Fungi</taxon>
        <taxon>Dikarya</taxon>
        <taxon>Ascomycota</taxon>
        <taxon>Pezizomycotina</taxon>
        <taxon>Sordariomycetes</taxon>
        <taxon>Hypocreomycetidae</taxon>
        <taxon>Glomerellales</taxon>
        <taxon>Glomerellaceae</taxon>
        <taxon>Colletotrichum</taxon>
        <taxon>Colletotrichum destructivum species complex</taxon>
    </lineage>
</organism>
<gene>
    <name evidence="3" type="ORF">CH063_13814</name>
</gene>
<dbReference type="eggNOG" id="ENOG502T4T4">
    <property type="taxonomic scope" value="Eukaryota"/>
</dbReference>
<evidence type="ECO:0000313" key="3">
    <source>
        <dbReference type="EMBL" id="CCF44382.1"/>
    </source>
</evidence>
<keyword evidence="1" id="KW-0175">Coiled coil</keyword>